<dbReference type="STRING" id="187304.B0E33_24815"/>
<dbReference type="InterPro" id="IPR051680">
    <property type="entry name" value="ATP-dep_Glu-Cys_Ligase-2"/>
</dbReference>
<dbReference type="Pfam" id="PF04168">
    <property type="entry name" value="Alpha-E"/>
    <property type="match status" value="1"/>
</dbReference>
<dbReference type="OrthoDB" id="9803532at2"/>
<organism evidence="2 3">
    <name type="scientific">Roseibium aggregatum</name>
    <dbReference type="NCBI Taxonomy" id="187304"/>
    <lineage>
        <taxon>Bacteria</taxon>
        <taxon>Pseudomonadati</taxon>
        <taxon>Pseudomonadota</taxon>
        <taxon>Alphaproteobacteria</taxon>
        <taxon>Hyphomicrobiales</taxon>
        <taxon>Stappiaceae</taxon>
        <taxon>Roseibium</taxon>
    </lineage>
</organism>
<dbReference type="PANTHER" id="PTHR34595:SF7">
    <property type="entry name" value="SLL1039 PROTEIN"/>
    <property type="match status" value="1"/>
</dbReference>
<evidence type="ECO:0000313" key="3">
    <source>
        <dbReference type="Proteomes" id="UP000048926"/>
    </source>
</evidence>
<gene>
    <name evidence="2" type="ORF">LAL4801_01064</name>
</gene>
<dbReference type="Proteomes" id="UP000048926">
    <property type="component" value="Unassembled WGS sequence"/>
</dbReference>
<name>A0A0M6XZA8_9HYPH</name>
<sequence>MLGRTASSLFWMSRYHERAQNVSRLLEVACRGAIISHSGQEDGTHWTFALACSGCETGYKQKYEELNGRNVAAHMIFSKETTSSVRSCLELARNNARAVRTGITAELWEAINTTWIEFTDVNPQSITQEKLPDFLAWVNQRAHLFRGALLNTILRDDGYFFSQMGNFVERSDNTARILDTYYWTLLPDSDIIDDGSLEHYQWSAILRALSGRRSYRFAYPNARLKAFNIAEFLILRTEMPRSLAHCYDWMADTAEDLAQFYGSREPSLDMAADMAKDLAEKQMHEIYQQGLHDFLSDFINKNNLFAHQLCEDYNFA</sequence>
<evidence type="ECO:0000313" key="2">
    <source>
        <dbReference type="EMBL" id="CTQ42632.1"/>
    </source>
</evidence>
<keyword evidence="3" id="KW-1185">Reference proteome</keyword>
<dbReference type="AlphaFoldDB" id="A0A0M6XZA8"/>
<dbReference type="RefSeq" id="WP_055654693.1">
    <property type="nucleotide sequence ID" value="NZ_CXST01000001.1"/>
</dbReference>
<evidence type="ECO:0000259" key="1">
    <source>
        <dbReference type="Pfam" id="PF04168"/>
    </source>
</evidence>
<dbReference type="PANTHER" id="PTHR34595">
    <property type="entry name" value="BLR5612 PROTEIN"/>
    <property type="match status" value="1"/>
</dbReference>
<protein>
    <recommendedName>
        <fullName evidence="1">DUF403 domain-containing protein</fullName>
    </recommendedName>
</protein>
<dbReference type="EMBL" id="CXST01000001">
    <property type="protein sequence ID" value="CTQ42632.1"/>
    <property type="molecule type" value="Genomic_DNA"/>
</dbReference>
<reference evidence="3" key="1">
    <citation type="submission" date="2015-07" db="EMBL/GenBank/DDBJ databases">
        <authorList>
            <person name="Rodrigo-Torres Lidia"/>
            <person name="Arahal R.David."/>
        </authorList>
    </citation>
    <scope>NUCLEOTIDE SEQUENCE [LARGE SCALE GENOMIC DNA]</scope>
    <source>
        <strain evidence="3">CECT 4801</strain>
    </source>
</reference>
<accession>A0A0M6XZA8</accession>
<dbReference type="InterPro" id="IPR007296">
    <property type="entry name" value="DUF403"/>
</dbReference>
<feature type="domain" description="DUF403" evidence="1">
    <location>
        <begin position="1"/>
        <end position="313"/>
    </location>
</feature>
<proteinExistence type="predicted"/>